<protein>
    <submittedName>
        <fullName evidence="3">Extracellular lipase</fullName>
        <ecNumber evidence="3">3.1.1.3</ecNumber>
    </submittedName>
</protein>
<evidence type="ECO:0000313" key="4">
    <source>
        <dbReference type="Proteomes" id="UP000071641"/>
    </source>
</evidence>
<evidence type="ECO:0000256" key="1">
    <source>
        <dbReference type="SAM" id="SignalP"/>
    </source>
</evidence>
<dbReference type="STRING" id="1796497.GCE9029_00412"/>
<proteinExistence type="predicted"/>
<dbReference type="EC" id="3.1.1.3" evidence="3"/>
<dbReference type="PROSITE" id="PS51257">
    <property type="entry name" value="PROKAR_LIPOPROTEIN"/>
    <property type="match status" value="1"/>
</dbReference>
<evidence type="ECO:0000259" key="2">
    <source>
        <dbReference type="Pfam" id="PF12262"/>
    </source>
</evidence>
<gene>
    <name evidence="3" type="primary">lip_1</name>
    <name evidence="3" type="ORF">GCE9029_00412</name>
</gene>
<dbReference type="Proteomes" id="UP000071641">
    <property type="component" value="Unassembled WGS sequence"/>
</dbReference>
<accession>A0A128ET20</accession>
<dbReference type="RefSeq" id="WP_062660813.1">
    <property type="nucleotide sequence ID" value="NZ_FIZX01000001.1"/>
</dbReference>
<dbReference type="Pfam" id="PF12262">
    <property type="entry name" value="Lipase_bact_N"/>
    <property type="match status" value="1"/>
</dbReference>
<dbReference type="InterPro" id="IPR029058">
    <property type="entry name" value="AB_hydrolase_fold"/>
</dbReference>
<organism evidence="3 4">
    <name type="scientific">Grimontia celer</name>
    <dbReference type="NCBI Taxonomy" id="1796497"/>
    <lineage>
        <taxon>Bacteria</taxon>
        <taxon>Pseudomonadati</taxon>
        <taxon>Pseudomonadota</taxon>
        <taxon>Gammaproteobacteria</taxon>
        <taxon>Vibrionales</taxon>
        <taxon>Vibrionaceae</taxon>
        <taxon>Grimontia</taxon>
    </lineage>
</organism>
<name>A0A128ET20_9GAMM</name>
<feature type="chain" id="PRO_5007281655" evidence="1">
    <location>
        <begin position="25"/>
        <end position="786"/>
    </location>
</feature>
<keyword evidence="4" id="KW-1185">Reference proteome</keyword>
<keyword evidence="1" id="KW-0732">Signal</keyword>
<evidence type="ECO:0000313" key="3">
    <source>
        <dbReference type="EMBL" id="CZF77778.1"/>
    </source>
</evidence>
<reference evidence="4" key="1">
    <citation type="submission" date="2016-02" db="EMBL/GenBank/DDBJ databases">
        <authorList>
            <person name="Rodrigo-Torres Lidia"/>
            <person name="Arahal R.David."/>
        </authorList>
    </citation>
    <scope>NUCLEOTIDE SEQUENCE [LARGE SCALE GENOMIC DNA]</scope>
    <source>
        <strain evidence="4">CECT 9029</strain>
    </source>
</reference>
<dbReference type="GO" id="GO:0004806">
    <property type="term" value="F:triacylglycerol lipase activity"/>
    <property type="evidence" value="ECO:0007669"/>
    <property type="project" value="UniProtKB-EC"/>
</dbReference>
<dbReference type="NCBIfam" id="TIGR03502">
    <property type="entry name" value="lipase_Pla1_cef"/>
    <property type="match status" value="1"/>
</dbReference>
<dbReference type="AlphaFoldDB" id="A0A128ET20"/>
<feature type="signal peptide" evidence="1">
    <location>
        <begin position="1"/>
        <end position="24"/>
    </location>
</feature>
<dbReference type="Gene3D" id="3.40.50.1820">
    <property type="entry name" value="alpha/beta hydrolase"/>
    <property type="match status" value="1"/>
</dbReference>
<keyword evidence="3" id="KW-0378">Hydrolase</keyword>
<sequence length="786" mass="81531">MYKGLIVNKKLVVLAVASALGVAACGGDAELSGGTTNNSYEEYIQESLKSPTQVDFQLAGAGSNVPGPSFILMNQTDGTLDIPTGGNNALSNPAAAMGTMDGWSVSMPMILSFKGAGLADGFATTGINIVKLTEGLTSENPSVERVLQLGVDFNVLTSADSDTAVVIFTQPLEASSEYAFAITNAFTDANGDAVGMTSSYATLISQTNPTVVDSLKPASAVTQGINTIFSALGVQPEDIVYSSWFSTQSVGDTLYATKGAIATGADAGNFNAVWKGSANPNNVDMSQAYLMSVPASGQDYAAAIQADSNFATYIDPNGTATPLLVGSYAANTVTVTKGTVKLPYFLEKGASTWNSTPFESGMPSLAIISNALGDSSEAGTVTQQLVEAGIDVSKLTDDTTEQLKLVGLTLENSAGAQLDSERIITRYSPVPQVKSLDDVPFILFTPTTPTGALELVIYQHGITSAKENAYAFAANLINGAQGVGKNLAVLAIDQPIHGERSLDATRSANVDPTNYLNLTYLPVGRDNLRQSVLDNVGLRASVTISQASGLFANTPLATLGDTTATNPSLFGHSLGGITGFGTVATANNTLSDDDTDNSDADALFKFSRIAAANTGGQIVNLLIASGSFGQLISDTVTAGVPDAEKESVLNQFAYAAQTVLDTVDPFNLVGLEDYTDTNVLNGLPIYMQQVKDDDTVPNSVATAPFAGTVPLATVLSLTVVDSASQTTSNGRNFTKFSDVGEHSSVIAPQKEDLSDAGHTAEMQGQLVQFLSGVAEDFTVSNASVLE</sequence>
<dbReference type="InterPro" id="IPR020009">
    <property type="entry name" value="VolA/Pla-1/cef"/>
</dbReference>
<feature type="domain" description="Bacterial virulence factor lipase N-terminal" evidence="2">
    <location>
        <begin position="39"/>
        <end position="274"/>
    </location>
</feature>
<dbReference type="EMBL" id="FIZX01000001">
    <property type="protein sequence ID" value="CZF77778.1"/>
    <property type="molecule type" value="Genomic_DNA"/>
</dbReference>
<dbReference type="SUPFAM" id="SSF53474">
    <property type="entry name" value="alpha/beta-Hydrolases"/>
    <property type="match status" value="1"/>
</dbReference>
<dbReference type="InterPro" id="IPR025920">
    <property type="entry name" value="Lipase_bact_N"/>
</dbReference>